<keyword evidence="1" id="KW-0732">Signal</keyword>
<feature type="chain" id="PRO_5046808522" evidence="1">
    <location>
        <begin position="18"/>
        <end position="67"/>
    </location>
</feature>
<keyword evidence="3" id="KW-1185">Reference proteome</keyword>
<sequence length="67" mass="6585">MAGFWLPGFCAAGLAAAAFCVDCLEPAGLAAAGFCIGCLEPAAPWLLFTGLSVGCPAGRPGPDERGA</sequence>
<evidence type="ECO:0000313" key="3">
    <source>
        <dbReference type="Proteomes" id="UP000642819"/>
    </source>
</evidence>
<proteinExistence type="predicted"/>
<organism evidence="2 3">
    <name type="scientific">Zhihengliuella salsuginis</name>
    <dbReference type="NCBI Taxonomy" id="578222"/>
    <lineage>
        <taxon>Bacteria</taxon>
        <taxon>Bacillati</taxon>
        <taxon>Actinomycetota</taxon>
        <taxon>Actinomycetes</taxon>
        <taxon>Micrococcales</taxon>
        <taxon>Micrococcaceae</taxon>
        <taxon>Zhihengliuella</taxon>
    </lineage>
</organism>
<accession>A0ABQ3GLQ8</accession>
<protein>
    <submittedName>
        <fullName evidence="2">Uncharacterized protein</fullName>
    </submittedName>
</protein>
<comment type="caution">
    <text evidence="2">The sequence shown here is derived from an EMBL/GenBank/DDBJ whole genome shotgun (WGS) entry which is preliminary data.</text>
</comment>
<reference evidence="3" key="1">
    <citation type="journal article" date="2019" name="Int. J. Syst. Evol. Microbiol.">
        <title>The Global Catalogue of Microorganisms (GCM) 10K type strain sequencing project: providing services to taxonomists for standard genome sequencing and annotation.</title>
        <authorList>
            <consortium name="The Broad Institute Genomics Platform"/>
            <consortium name="The Broad Institute Genome Sequencing Center for Infectious Disease"/>
            <person name="Wu L."/>
            <person name="Ma J."/>
        </authorList>
    </citation>
    <scope>NUCLEOTIDE SEQUENCE [LARGE SCALE GENOMIC DNA]</scope>
    <source>
        <strain evidence="3">KCTC 19466</strain>
    </source>
</reference>
<dbReference type="EMBL" id="BMXK01000011">
    <property type="protein sequence ID" value="GHD11308.1"/>
    <property type="molecule type" value="Genomic_DNA"/>
</dbReference>
<gene>
    <name evidence="2" type="ORF">GCM10008096_25820</name>
</gene>
<dbReference type="Proteomes" id="UP000642819">
    <property type="component" value="Unassembled WGS sequence"/>
</dbReference>
<name>A0ABQ3GLQ8_9MICC</name>
<evidence type="ECO:0000256" key="1">
    <source>
        <dbReference type="SAM" id="SignalP"/>
    </source>
</evidence>
<evidence type="ECO:0000313" key="2">
    <source>
        <dbReference type="EMBL" id="GHD11308.1"/>
    </source>
</evidence>
<feature type="signal peptide" evidence="1">
    <location>
        <begin position="1"/>
        <end position="17"/>
    </location>
</feature>